<dbReference type="InterPro" id="IPR032816">
    <property type="entry name" value="VTT_dom"/>
</dbReference>
<gene>
    <name evidence="13" type="ORF">NLI96_g12089</name>
</gene>
<accession>A0AAD5UT17</accession>
<name>A0AAD5UT17_9APHY</name>
<evidence type="ECO:0000256" key="8">
    <source>
        <dbReference type="ARBA" id="ARBA00023034"/>
    </source>
</evidence>
<dbReference type="GO" id="GO:0000022">
    <property type="term" value="P:mitotic spindle elongation"/>
    <property type="evidence" value="ECO:0007669"/>
    <property type="project" value="TreeGrafter"/>
</dbReference>
<feature type="region of interest" description="Disordered" evidence="10">
    <location>
        <begin position="173"/>
        <end position="211"/>
    </location>
</feature>
<dbReference type="PANTHER" id="PTHR47549:SF1">
    <property type="entry name" value="GOLGI APPARATUS MEMBRANE PROTEIN TVP38"/>
    <property type="match status" value="1"/>
</dbReference>
<feature type="transmembrane region" description="Helical" evidence="11">
    <location>
        <begin position="6"/>
        <end position="26"/>
    </location>
</feature>
<evidence type="ECO:0000256" key="1">
    <source>
        <dbReference type="ARBA" id="ARBA00002978"/>
    </source>
</evidence>
<evidence type="ECO:0000256" key="6">
    <source>
        <dbReference type="ARBA" id="ARBA00022692"/>
    </source>
</evidence>
<dbReference type="Proteomes" id="UP001212997">
    <property type="component" value="Unassembled WGS sequence"/>
</dbReference>
<keyword evidence="9 11" id="KW-0472">Membrane</keyword>
<organism evidence="13 14">
    <name type="scientific">Meripilus lineatus</name>
    <dbReference type="NCBI Taxonomy" id="2056292"/>
    <lineage>
        <taxon>Eukaryota</taxon>
        <taxon>Fungi</taxon>
        <taxon>Dikarya</taxon>
        <taxon>Basidiomycota</taxon>
        <taxon>Agaricomycotina</taxon>
        <taxon>Agaricomycetes</taxon>
        <taxon>Polyporales</taxon>
        <taxon>Meripilaceae</taxon>
        <taxon>Meripilus</taxon>
    </lineage>
</organism>
<keyword evidence="7 11" id="KW-1133">Transmembrane helix</keyword>
<reference evidence="13" key="1">
    <citation type="submission" date="2022-07" db="EMBL/GenBank/DDBJ databases">
        <title>Genome Sequence of Physisporinus lineatus.</title>
        <authorList>
            <person name="Buettner E."/>
        </authorList>
    </citation>
    <scope>NUCLEOTIDE SEQUENCE</scope>
    <source>
        <strain evidence="13">VT162</strain>
    </source>
</reference>
<dbReference type="GO" id="GO:0000139">
    <property type="term" value="C:Golgi membrane"/>
    <property type="evidence" value="ECO:0007669"/>
    <property type="project" value="UniProtKB-SubCell"/>
</dbReference>
<dbReference type="EMBL" id="JANAWD010000926">
    <property type="protein sequence ID" value="KAJ3475058.1"/>
    <property type="molecule type" value="Genomic_DNA"/>
</dbReference>
<keyword evidence="14" id="KW-1185">Reference proteome</keyword>
<evidence type="ECO:0000256" key="7">
    <source>
        <dbReference type="ARBA" id="ARBA00022989"/>
    </source>
</evidence>
<keyword evidence="8" id="KW-0333">Golgi apparatus</keyword>
<feature type="domain" description="VTT" evidence="12">
    <location>
        <begin position="2"/>
        <end position="103"/>
    </location>
</feature>
<feature type="transmembrane region" description="Helical" evidence="11">
    <location>
        <begin position="123"/>
        <end position="144"/>
    </location>
</feature>
<comment type="function">
    <text evidence="1">Golgi membrane protein involved in vesicular trafficking and spindle migration.</text>
</comment>
<comment type="caution">
    <text evidence="13">The sequence shown here is derived from an EMBL/GenBank/DDBJ whole genome shotgun (WGS) entry which is preliminary data.</text>
</comment>
<evidence type="ECO:0000313" key="13">
    <source>
        <dbReference type="EMBL" id="KAJ3475058.1"/>
    </source>
</evidence>
<evidence type="ECO:0000256" key="11">
    <source>
        <dbReference type="SAM" id="Phobius"/>
    </source>
</evidence>
<evidence type="ECO:0000256" key="9">
    <source>
        <dbReference type="ARBA" id="ARBA00023136"/>
    </source>
</evidence>
<evidence type="ECO:0000256" key="4">
    <source>
        <dbReference type="ARBA" id="ARBA00013533"/>
    </source>
</evidence>
<comment type="subcellular location">
    <subcellularLocation>
        <location evidence="2">Golgi apparatus membrane</location>
        <topology evidence="2">Multi-pass membrane protein</topology>
    </subcellularLocation>
</comment>
<dbReference type="Pfam" id="PF09335">
    <property type="entry name" value="VTT_dom"/>
    <property type="match status" value="1"/>
</dbReference>
<sequence>MKGFPIAAIGSLVGSALAFTVLRLLFSKRLQKWSASSEKWQALEAVVEAKGLPLIMLIRASPFPPWVYSISLFASIRAVKFWQFVTATFVVFPKLALQVFIGSRLAELSDGETRRHMDTQTKIINVCIIAVGITVTILTSWILYRSMQNHIRHLKGLSPEVDELAAEAVEEAAEGAPLLGGNRSTDTLSDDDDESERTLRPIRSRSTSPEP</sequence>
<evidence type="ECO:0000313" key="14">
    <source>
        <dbReference type="Proteomes" id="UP001212997"/>
    </source>
</evidence>
<dbReference type="PANTHER" id="PTHR47549">
    <property type="entry name" value="GOLGI APPARATUS MEMBRANE PROTEIN TVP38-RELATED"/>
    <property type="match status" value="1"/>
</dbReference>
<comment type="similarity">
    <text evidence="3">Belongs to the TVP38/TMEM64 family.</text>
</comment>
<evidence type="ECO:0000256" key="10">
    <source>
        <dbReference type="SAM" id="MobiDB-lite"/>
    </source>
</evidence>
<dbReference type="AlphaFoldDB" id="A0AAD5UT17"/>
<dbReference type="GO" id="GO:0016192">
    <property type="term" value="P:vesicle-mediated transport"/>
    <property type="evidence" value="ECO:0007669"/>
    <property type="project" value="TreeGrafter"/>
</dbReference>
<evidence type="ECO:0000259" key="12">
    <source>
        <dbReference type="Pfam" id="PF09335"/>
    </source>
</evidence>
<feature type="compositionally biased region" description="Low complexity" evidence="10">
    <location>
        <begin position="174"/>
        <end position="187"/>
    </location>
</feature>
<keyword evidence="6 11" id="KW-0812">Transmembrane</keyword>
<evidence type="ECO:0000256" key="2">
    <source>
        <dbReference type="ARBA" id="ARBA00004653"/>
    </source>
</evidence>
<proteinExistence type="inferred from homology"/>
<protein>
    <recommendedName>
        <fullName evidence="4">Golgi apparatus membrane protein TVP38</fullName>
    </recommendedName>
    <alternativeName>
        <fullName evidence="5">Golgi apparatus membrane protein tvp38</fullName>
    </alternativeName>
</protein>
<evidence type="ECO:0000256" key="5">
    <source>
        <dbReference type="ARBA" id="ARBA00020673"/>
    </source>
</evidence>
<dbReference type="InterPro" id="IPR051076">
    <property type="entry name" value="Golgi_membrane_TVP38/TMEM64"/>
</dbReference>
<evidence type="ECO:0000256" key="3">
    <source>
        <dbReference type="ARBA" id="ARBA00008640"/>
    </source>
</evidence>